<dbReference type="RefSeq" id="WP_203805067.1">
    <property type="nucleotide sequence ID" value="NZ_BAAAQE010000117.1"/>
</dbReference>
<dbReference type="Gene3D" id="1.10.260.40">
    <property type="entry name" value="lambda repressor-like DNA-binding domains"/>
    <property type="match status" value="1"/>
</dbReference>
<protein>
    <recommendedName>
        <fullName evidence="3">HTH cro/C1-type domain-containing protein</fullName>
    </recommendedName>
</protein>
<proteinExistence type="predicted"/>
<dbReference type="EMBL" id="BOMG01000095">
    <property type="protein sequence ID" value="GID59201.1"/>
    <property type="molecule type" value="Genomic_DNA"/>
</dbReference>
<evidence type="ECO:0008006" key="3">
    <source>
        <dbReference type="Google" id="ProtNLM"/>
    </source>
</evidence>
<evidence type="ECO:0000313" key="2">
    <source>
        <dbReference type="Proteomes" id="UP000612282"/>
    </source>
</evidence>
<accession>A0ABQ3XL31</accession>
<evidence type="ECO:0000313" key="1">
    <source>
        <dbReference type="EMBL" id="GID59201.1"/>
    </source>
</evidence>
<dbReference type="Pfam" id="PF13560">
    <property type="entry name" value="HTH_31"/>
    <property type="match status" value="1"/>
</dbReference>
<dbReference type="Proteomes" id="UP000612282">
    <property type="component" value="Unassembled WGS sequence"/>
</dbReference>
<dbReference type="InterPro" id="IPR001387">
    <property type="entry name" value="Cro/C1-type_HTH"/>
</dbReference>
<reference evidence="1 2" key="1">
    <citation type="submission" date="2021-01" db="EMBL/GenBank/DDBJ databases">
        <title>Whole genome shotgun sequence of Actinoplanes couchii NBRC 106145.</title>
        <authorList>
            <person name="Komaki H."/>
            <person name="Tamura T."/>
        </authorList>
    </citation>
    <scope>NUCLEOTIDE SEQUENCE [LARGE SCALE GENOMIC DNA]</scope>
    <source>
        <strain evidence="1 2">NBRC 106145</strain>
    </source>
</reference>
<dbReference type="CDD" id="cd00093">
    <property type="entry name" value="HTH_XRE"/>
    <property type="match status" value="1"/>
</dbReference>
<dbReference type="SUPFAM" id="SSF47413">
    <property type="entry name" value="lambda repressor-like DNA-binding domains"/>
    <property type="match status" value="1"/>
</dbReference>
<comment type="caution">
    <text evidence="1">The sequence shown here is derived from an EMBL/GenBank/DDBJ whole genome shotgun (WGS) entry which is preliminary data.</text>
</comment>
<sequence>MGIDDRKLSPAVLAALTYLPRFNQRLEPVDLTPLIPFLNELLDDLPWWNRDYRVTRVELVLPHEIPDYPGGRLKRFTEVSVPAMLTDGAGHELPFFGRIRFEGDILRRFEAKVGDTVITPALRPAGVQDPHPFGPLLEALMANRHHSTSDLANGAGLSRSTVRWLGSGGLRPHPNLVRHLAEALGLPEADLAAIAGVSEQDYL</sequence>
<organism evidence="1 2">
    <name type="scientific">Actinoplanes couchii</name>
    <dbReference type="NCBI Taxonomy" id="403638"/>
    <lineage>
        <taxon>Bacteria</taxon>
        <taxon>Bacillati</taxon>
        <taxon>Actinomycetota</taxon>
        <taxon>Actinomycetes</taxon>
        <taxon>Micromonosporales</taxon>
        <taxon>Micromonosporaceae</taxon>
        <taxon>Actinoplanes</taxon>
    </lineage>
</organism>
<name>A0ABQ3XL31_9ACTN</name>
<keyword evidence="2" id="KW-1185">Reference proteome</keyword>
<dbReference type="InterPro" id="IPR010982">
    <property type="entry name" value="Lambda_DNA-bd_dom_sf"/>
</dbReference>
<gene>
    <name evidence="1" type="ORF">Aco03nite_076050</name>
</gene>